<dbReference type="AlphaFoldDB" id="A0A0E9ULE2"/>
<dbReference type="InterPro" id="IPR031925">
    <property type="entry name" value="TBCC_N"/>
</dbReference>
<proteinExistence type="predicted"/>
<protein>
    <recommendedName>
        <fullName evidence="1">Tubulin-specific chaperone C N-terminal domain-containing protein</fullName>
    </recommendedName>
</protein>
<reference evidence="2" key="2">
    <citation type="journal article" date="2015" name="Fish Shellfish Immunol.">
        <title>Early steps in the European eel (Anguilla anguilla)-Vibrio vulnificus interaction in the gills: Role of the RtxA13 toxin.</title>
        <authorList>
            <person name="Callol A."/>
            <person name="Pajuelo D."/>
            <person name="Ebbesson L."/>
            <person name="Teles M."/>
            <person name="MacKenzie S."/>
            <person name="Amaro C."/>
        </authorList>
    </citation>
    <scope>NUCLEOTIDE SEQUENCE</scope>
</reference>
<dbReference type="InterPro" id="IPR038397">
    <property type="entry name" value="TBCC_N_sf"/>
</dbReference>
<name>A0A0E9ULE2_ANGAN</name>
<feature type="domain" description="Tubulin-specific chaperone C N-terminal" evidence="1">
    <location>
        <begin position="1"/>
        <end position="37"/>
    </location>
</feature>
<dbReference type="Gene3D" id="1.20.58.1250">
    <property type="entry name" value="Tubulin Binding Cofactor C, N-terminal domain"/>
    <property type="match status" value="1"/>
</dbReference>
<reference evidence="2" key="1">
    <citation type="submission" date="2014-11" db="EMBL/GenBank/DDBJ databases">
        <authorList>
            <person name="Amaro Gonzalez C."/>
        </authorList>
    </citation>
    <scope>NUCLEOTIDE SEQUENCE</scope>
</reference>
<sequence>MQQLQKFLNDSTVFLTQYELRQAQASLQKLQCSLEEVYPQ</sequence>
<accession>A0A0E9ULE2</accession>
<dbReference type="Pfam" id="PF16752">
    <property type="entry name" value="TBCC_N"/>
    <property type="match status" value="1"/>
</dbReference>
<dbReference type="EMBL" id="GBXM01042824">
    <property type="protein sequence ID" value="JAH65753.1"/>
    <property type="molecule type" value="Transcribed_RNA"/>
</dbReference>
<evidence type="ECO:0000259" key="1">
    <source>
        <dbReference type="Pfam" id="PF16752"/>
    </source>
</evidence>
<organism evidence="2">
    <name type="scientific">Anguilla anguilla</name>
    <name type="common">European freshwater eel</name>
    <name type="synonym">Muraena anguilla</name>
    <dbReference type="NCBI Taxonomy" id="7936"/>
    <lineage>
        <taxon>Eukaryota</taxon>
        <taxon>Metazoa</taxon>
        <taxon>Chordata</taxon>
        <taxon>Craniata</taxon>
        <taxon>Vertebrata</taxon>
        <taxon>Euteleostomi</taxon>
        <taxon>Actinopterygii</taxon>
        <taxon>Neopterygii</taxon>
        <taxon>Teleostei</taxon>
        <taxon>Anguilliformes</taxon>
        <taxon>Anguillidae</taxon>
        <taxon>Anguilla</taxon>
    </lineage>
</organism>
<dbReference type="GO" id="GO:0015631">
    <property type="term" value="F:tubulin binding"/>
    <property type="evidence" value="ECO:0007669"/>
    <property type="project" value="InterPro"/>
</dbReference>
<evidence type="ECO:0000313" key="2">
    <source>
        <dbReference type="EMBL" id="JAH65753.1"/>
    </source>
</evidence>